<comment type="similarity">
    <text evidence="3 10">Belongs to the Abd-B homeobox family.</text>
</comment>
<dbReference type="AlphaFoldDB" id="A0ABD1KZ19"/>
<evidence type="ECO:0000256" key="8">
    <source>
        <dbReference type="ARBA" id="ARBA00023163"/>
    </source>
</evidence>
<feature type="DNA-binding region" description="Homeobox" evidence="11">
    <location>
        <begin position="227"/>
        <end position="286"/>
    </location>
</feature>
<evidence type="ECO:0000256" key="13">
    <source>
        <dbReference type="SAM" id="MobiDB-lite"/>
    </source>
</evidence>
<accession>A0ABD1KZ19</accession>
<dbReference type="PROSITE" id="PS00027">
    <property type="entry name" value="HOMEOBOX_1"/>
    <property type="match status" value="1"/>
</dbReference>
<evidence type="ECO:0000256" key="9">
    <source>
        <dbReference type="ARBA" id="ARBA00023242"/>
    </source>
</evidence>
<dbReference type="Pfam" id="PF04617">
    <property type="entry name" value="Hox9_act"/>
    <property type="match status" value="1"/>
</dbReference>
<evidence type="ECO:0000256" key="11">
    <source>
        <dbReference type="PROSITE-ProRule" id="PRU00108"/>
    </source>
</evidence>
<dbReference type="InterPro" id="IPR006711">
    <property type="entry name" value="Hox9_activation_N"/>
</dbReference>
<dbReference type="PROSITE" id="PS50071">
    <property type="entry name" value="HOMEOBOX_2"/>
    <property type="match status" value="1"/>
</dbReference>
<proteinExistence type="inferred from homology"/>
<evidence type="ECO:0000259" key="14">
    <source>
        <dbReference type="PROSITE" id="PS50071"/>
    </source>
</evidence>
<comment type="function">
    <text evidence="1 10">Sequence-specific transcription factor which is part of a developmental regulatory system that provides cells with specific positional identities on the anterior-posterior axis.</text>
</comment>
<evidence type="ECO:0000256" key="2">
    <source>
        <dbReference type="ARBA" id="ARBA00004123"/>
    </source>
</evidence>
<keyword evidence="7 11" id="KW-0371">Homeobox</keyword>
<comment type="caution">
    <text evidence="15">The sequence shown here is derived from an EMBL/GenBank/DDBJ whole genome shotgun (WGS) entry which is preliminary data.</text>
</comment>
<dbReference type="InterPro" id="IPR017112">
    <property type="entry name" value="HXA9/HXB9/HXC9"/>
</dbReference>
<dbReference type="Gene3D" id="1.10.10.60">
    <property type="entry name" value="Homeodomain-like"/>
    <property type="match status" value="1"/>
</dbReference>
<evidence type="ECO:0000256" key="6">
    <source>
        <dbReference type="ARBA" id="ARBA00023125"/>
    </source>
</evidence>
<evidence type="ECO:0000256" key="1">
    <source>
        <dbReference type="ARBA" id="ARBA00003263"/>
    </source>
</evidence>
<evidence type="ECO:0000256" key="10">
    <source>
        <dbReference type="PIRNR" id="PIRNR037109"/>
    </source>
</evidence>
<organism evidence="15 16">
    <name type="scientific">Coilia grayii</name>
    <name type="common">Gray's grenadier anchovy</name>
    <dbReference type="NCBI Taxonomy" id="363190"/>
    <lineage>
        <taxon>Eukaryota</taxon>
        <taxon>Metazoa</taxon>
        <taxon>Chordata</taxon>
        <taxon>Craniata</taxon>
        <taxon>Vertebrata</taxon>
        <taxon>Euteleostomi</taxon>
        <taxon>Actinopterygii</taxon>
        <taxon>Neopterygii</taxon>
        <taxon>Teleostei</taxon>
        <taxon>Clupei</taxon>
        <taxon>Clupeiformes</taxon>
        <taxon>Clupeoidei</taxon>
        <taxon>Engraulidae</taxon>
        <taxon>Coilinae</taxon>
        <taxon>Coilia</taxon>
    </lineage>
</organism>
<keyword evidence="9 10" id="KW-0539">Nucleus</keyword>
<evidence type="ECO:0000256" key="12">
    <source>
        <dbReference type="RuleBase" id="RU000682"/>
    </source>
</evidence>
<dbReference type="PANTHER" id="PTHR45970">
    <property type="entry name" value="AGAP004664-PA"/>
    <property type="match status" value="1"/>
</dbReference>
<dbReference type="InterPro" id="IPR020479">
    <property type="entry name" value="HD_metazoa"/>
</dbReference>
<dbReference type="Pfam" id="PF00046">
    <property type="entry name" value="Homeodomain"/>
    <property type="match status" value="1"/>
</dbReference>
<dbReference type="EMBL" id="JBHFQA010000001">
    <property type="protein sequence ID" value="KAL2104256.1"/>
    <property type="molecule type" value="Genomic_DNA"/>
</dbReference>
<comment type="subcellular location">
    <subcellularLocation>
        <location evidence="2 10 11 12">Nucleus</location>
    </subcellularLocation>
</comment>
<dbReference type="Proteomes" id="UP001591681">
    <property type="component" value="Unassembled WGS sequence"/>
</dbReference>
<evidence type="ECO:0000256" key="3">
    <source>
        <dbReference type="ARBA" id="ARBA00006317"/>
    </source>
</evidence>
<dbReference type="InterPro" id="IPR001356">
    <property type="entry name" value="HD"/>
</dbReference>
<evidence type="ECO:0000256" key="5">
    <source>
        <dbReference type="ARBA" id="ARBA00023015"/>
    </source>
</evidence>
<dbReference type="PRINTS" id="PR00024">
    <property type="entry name" value="HOMEOBOX"/>
</dbReference>
<sequence>MHVKRRGRNMSTTGPIANYYVDSLISHENEDVLSTRFSSAGSLSSGPRSTTLVPECGDYPSCSFAPKPPVFTTSWAPVHSQSSVVYHPYTHQPHLGTDSRYVRSWLEPIPAAVSFPGYPANSRHYGLKPDAFQEHRTGDCLAANGRTYSDYLYCSPADIREKTQQHNPSLETEVLSSGKEKDEKSEIDPSKLDPYSFINGELKHGLIISSSFFSDNPVANWIHARSTRKKRCPYSKYQTLELEKEFLFNMYLTRDRRYEVARVLNLTERQVKIWFQNRRMKMKKMNKEKTDNKEQ</sequence>
<evidence type="ECO:0000256" key="7">
    <source>
        <dbReference type="ARBA" id="ARBA00023155"/>
    </source>
</evidence>
<dbReference type="GO" id="GO:0000981">
    <property type="term" value="F:DNA-binding transcription factor activity, RNA polymerase II-specific"/>
    <property type="evidence" value="ECO:0007669"/>
    <property type="project" value="UniProtKB-UniRule"/>
</dbReference>
<keyword evidence="4 10" id="KW-0217">Developmental protein</keyword>
<keyword evidence="5 10" id="KW-0805">Transcription regulation</keyword>
<dbReference type="PANTHER" id="PTHR45970:SF1">
    <property type="entry name" value="HOMEOBOX PROTEIN HOX-C9"/>
    <property type="match status" value="1"/>
</dbReference>
<gene>
    <name evidence="15" type="ORF">ACEWY4_001124</name>
</gene>
<dbReference type="SMART" id="SM00389">
    <property type="entry name" value="HOX"/>
    <property type="match status" value="1"/>
</dbReference>
<feature type="compositionally biased region" description="Basic and acidic residues" evidence="13">
    <location>
        <begin position="178"/>
        <end position="188"/>
    </location>
</feature>
<feature type="domain" description="Homeobox" evidence="14">
    <location>
        <begin position="225"/>
        <end position="285"/>
    </location>
</feature>
<evidence type="ECO:0000313" key="15">
    <source>
        <dbReference type="EMBL" id="KAL2104256.1"/>
    </source>
</evidence>
<dbReference type="GO" id="GO:0005634">
    <property type="term" value="C:nucleus"/>
    <property type="evidence" value="ECO:0007669"/>
    <property type="project" value="UniProtKB-SubCell"/>
</dbReference>
<evidence type="ECO:0000313" key="16">
    <source>
        <dbReference type="Proteomes" id="UP001591681"/>
    </source>
</evidence>
<keyword evidence="6 10" id="KW-0238">DNA-binding</keyword>
<dbReference type="InterPro" id="IPR017970">
    <property type="entry name" value="Homeobox_CS"/>
</dbReference>
<protein>
    <recommendedName>
        <fullName evidence="10">Homeobox protein</fullName>
    </recommendedName>
</protein>
<evidence type="ECO:0000256" key="4">
    <source>
        <dbReference type="ARBA" id="ARBA00022473"/>
    </source>
</evidence>
<feature type="region of interest" description="Disordered" evidence="13">
    <location>
        <begin position="162"/>
        <end position="188"/>
    </location>
</feature>
<dbReference type="InterPro" id="IPR009057">
    <property type="entry name" value="Homeodomain-like_sf"/>
</dbReference>
<dbReference type="PIRSF" id="PIRSF037109">
    <property type="entry name" value="Homeobox_Hox9"/>
    <property type="match status" value="1"/>
</dbReference>
<name>A0ABD1KZ19_9TELE</name>
<dbReference type="GO" id="GO:0003677">
    <property type="term" value="F:DNA binding"/>
    <property type="evidence" value="ECO:0007669"/>
    <property type="project" value="UniProtKB-UniRule"/>
</dbReference>
<reference evidence="15 16" key="1">
    <citation type="submission" date="2024-09" db="EMBL/GenBank/DDBJ databases">
        <title>A chromosome-level genome assembly of Gray's grenadier anchovy, Coilia grayii.</title>
        <authorList>
            <person name="Fu Z."/>
        </authorList>
    </citation>
    <scope>NUCLEOTIDE SEQUENCE [LARGE SCALE GENOMIC DNA]</scope>
    <source>
        <strain evidence="15">G4</strain>
        <tissue evidence="15">Muscle</tissue>
    </source>
</reference>
<keyword evidence="16" id="KW-1185">Reference proteome</keyword>
<dbReference type="FunFam" id="1.10.10.60:FF:000018">
    <property type="entry name" value="Homeobox A10"/>
    <property type="match status" value="1"/>
</dbReference>
<keyword evidence="8 10" id="KW-0804">Transcription</keyword>
<dbReference type="SUPFAM" id="SSF46689">
    <property type="entry name" value="Homeodomain-like"/>
    <property type="match status" value="1"/>
</dbReference>
<dbReference type="CDD" id="cd00086">
    <property type="entry name" value="homeodomain"/>
    <property type="match status" value="1"/>
</dbReference>